<proteinExistence type="predicted"/>
<reference evidence="1 2" key="1">
    <citation type="submission" date="2019-08" db="EMBL/GenBank/DDBJ databases">
        <authorList>
            <person name="Alioto T."/>
            <person name="Alioto T."/>
            <person name="Gomez Garrido J."/>
        </authorList>
    </citation>
    <scope>NUCLEOTIDE SEQUENCE [LARGE SCALE GENOMIC DNA]</scope>
</reference>
<dbReference type="AlphaFoldDB" id="A0A5E4NPJ8"/>
<protein>
    <submittedName>
        <fullName evidence="1">Uncharacterized protein</fullName>
    </submittedName>
</protein>
<gene>
    <name evidence="1" type="ORF">CINCED_3A005352</name>
</gene>
<evidence type="ECO:0000313" key="2">
    <source>
        <dbReference type="Proteomes" id="UP000325440"/>
    </source>
</evidence>
<dbReference type="Proteomes" id="UP000325440">
    <property type="component" value="Unassembled WGS sequence"/>
</dbReference>
<keyword evidence="2" id="KW-1185">Reference proteome</keyword>
<name>A0A5E4NPJ8_9HEMI</name>
<dbReference type="EMBL" id="CABPRJ010002368">
    <property type="protein sequence ID" value="VVC43346.1"/>
    <property type="molecule type" value="Genomic_DNA"/>
</dbReference>
<sequence>MYGGPMEVHRRERSIDYMVKGRLRKRWKDSIKELIEETEVEWEQAYNSVMEGSNFSS</sequence>
<organism evidence="1 2">
    <name type="scientific">Cinara cedri</name>
    <dbReference type="NCBI Taxonomy" id="506608"/>
    <lineage>
        <taxon>Eukaryota</taxon>
        <taxon>Metazoa</taxon>
        <taxon>Ecdysozoa</taxon>
        <taxon>Arthropoda</taxon>
        <taxon>Hexapoda</taxon>
        <taxon>Insecta</taxon>
        <taxon>Pterygota</taxon>
        <taxon>Neoptera</taxon>
        <taxon>Paraneoptera</taxon>
        <taxon>Hemiptera</taxon>
        <taxon>Sternorrhyncha</taxon>
        <taxon>Aphidomorpha</taxon>
        <taxon>Aphidoidea</taxon>
        <taxon>Aphididae</taxon>
        <taxon>Lachninae</taxon>
        <taxon>Cinara</taxon>
    </lineage>
</organism>
<accession>A0A5E4NPJ8</accession>
<evidence type="ECO:0000313" key="1">
    <source>
        <dbReference type="EMBL" id="VVC43346.1"/>
    </source>
</evidence>